<protein>
    <submittedName>
        <fullName evidence="9">Uncharacterized protein</fullName>
    </submittedName>
</protein>
<organism evidence="9 10">
    <name type="scientific">Tetracentron sinense</name>
    <name type="common">Spur-leaf</name>
    <dbReference type="NCBI Taxonomy" id="13715"/>
    <lineage>
        <taxon>Eukaryota</taxon>
        <taxon>Viridiplantae</taxon>
        <taxon>Streptophyta</taxon>
        <taxon>Embryophyta</taxon>
        <taxon>Tracheophyta</taxon>
        <taxon>Spermatophyta</taxon>
        <taxon>Magnoliopsida</taxon>
        <taxon>Trochodendrales</taxon>
        <taxon>Trochodendraceae</taxon>
        <taxon>Tetracentron</taxon>
    </lineage>
</organism>
<gene>
    <name evidence="9" type="ORF">HHK36_012940</name>
</gene>
<keyword evidence="7" id="KW-0539">Nucleus</keyword>
<evidence type="ECO:0000256" key="1">
    <source>
        <dbReference type="ARBA" id="ARBA00004123"/>
    </source>
</evidence>
<evidence type="ECO:0000313" key="9">
    <source>
        <dbReference type="EMBL" id="KAF8401989.1"/>
    </source>
</evidence>
<proteinExistence type="inferred from homology"/>
<reference evidence="9 10" key="1">
    <citation type="submission" date="2020-04" db="EMBL/GenBank/DDBJ databases">
        <title>Plant Genome Project.</title>
        <authorList>
            <person name="Zhang R.-G."/>
        </authorList>
    </citation>
    <scope>NUCLEOTIDE SEQUENCE [LARGE SCALE GENOMIC DNA]</scope>
    <source>
        <strain evidence="9">YNK0</strain>
        <tissue evidence="9">Leaf</tissue>
    </source>
</reference>
<evidence type="ECO:0000256" key="6">
    <source>
        <dbReference type="ARBA" id="ARBA00023125"/>
    </source>
</evidence>
<comment type="similarity">
    <text evidence="2">Belongs to the SNF2/RAD54 helicase family.</text>
</comment>
<evidence type="ECO:0000313" key="10">
    <source>
        <dbReference type="Proteomes" id="UP000655225"/>
    </source>
</evidence>
<dbReference type="PANTHER" id="PTHR45797">
    <property type="entry name" value="RAD54-LIKE"/>
    <property type="match status" value="1"/>
</dbReference>
<feature type="compositionally biased region" description="Basic and acidic residues" evidence="8">
    <location>
        <begin position="36"/>
        <end position="45"/>
    </location>
</feature>
<keyword evidence="4" id="KW-0347">Helicase</keyword>
<dbReference type="OrthoDB" id="2020972at2759"/>
<dbReference type="GO" id="GO:0005634">
    <property type="term" value="C:nucleus"/>
    <property type="evidence" value="ECO:0007669"/>
    <property type="project" value="UniProtKB-SubCell"/>
</dbReference>
<evidence type="ECO:0000256" key="4">
    <source>
        <dbReference type="ARBA" id="ARBA00022806"/>
    </source>
</evidence>
<accession>A0A835DJ67</accession>
<evidence type="ECO:0000256" key="5">
    <source>
        <dbReference type="ARBA" id="ARBA00022840"/>
    </source>
</evidence>
<dbReference type="PANTHER" id="PTHR45797:SF1">
    <property type="entry name" value="HELICASE ARIP4"/>
    <property type="match status" value="1"/>
</dbReference>
<sequence length="384" mass="43380">MNKMEEKQEDIEDAESTSSDSFIDDSDDDGPSTSGHDNESHLEATKEHIERASRILEALSLTPLTESEIEELIAEFLEVESKAAEAQESLEKEAVAQVETEVREELAQTLHGDDLEKAVTTEIRTFIEEWEAVLDELETESAHLLVRLFLLLSKILVLDICFISLHVSRTIYFPLRNPVSEINICKEQIDGAGIELPSLYKWIESQTPNGCCTEAWKKKTHWVGSQVTSEITESIADAEKYLQTHRPVRRQHGKLLEEGASGYLGKKFAIEDNRATVTENSEKDWSSFNKIFSQSFSENDSSFGSENWASVYLASTPQQAASLGLKLPGVDEVEEIDDIDGNSSDPFVADAIANERELDLSEEQKKNFRKRMKENWIFLKSKRL</sequence>
<dbReference type="EMBL" id="JABCRI010000008">
    <property type="protein sequence ID" value="KAF8401989.1"/>
    <property type="molecule type" value="Genomic_DNA"/>
</dbReference>
<feature type="region of interest" description="Disordered" evidence="8">
    <location>
        <begin position="1"/>
        <end position="45"/>
    </location>
</feature>
<keyword evidence="3" id="KW-0547">Nucleotide-binding</keyword>
<evidence type="ECO:0000256" key="2">
    <source>
        <dbReference type="ARBA" id="ARBA00007025"/>
    </source>
</evidence>
<dbReference type="AlphaFoldDB" id="A0A835DJ67"/>
<dbReference type="OMA" id="ICKEQID"/>
<dbReference type="GO" id="GO:0016887">
    <property type="term" value="F:ATP hydrolysis activity"/>
    <property type="evidence" value="ECO:0007669"/>
    <property type="project" value="InterPro"/>
</dbReference>
<dbReference type="Proteomes" id="UP000655225">
    <property type="component" value="Unassembled WGS sequence"/>
</dbReference>
<dbReference type="GO" id="GO:0003677">
    <property type="term" value="F:DNA binding"/>
    <property type="evidence" value="ECO:0007669"/>
    <property type="project" value="UniProtKB-KW"/>
</dbReference>
<keyword evidence="4" id="KW-0378">Hydrolase</keyword>
<dbReference type="InterPro" id="IPR044574">
    <property type="entry name" value="ARIP4-like"/>
</dbReference>
<evidence type="ECO:0000256" key="3">
    <source>
        <dbReference type="ARBA" id="ARBA00022741"/>
    </source>
</evidence>
<comment type="subcellular location">
    <subcellularLocation>
        <location evidence="1">Nucleus</location>
    </subcellularLocation>
</comment>
<dbReference type="GO" id="GO:0004386">
    <property type="term" value="F:helicase activity"/>
    <property type="evidence" value="ECO:0007669"/>
    <property type="project" value="UniProtKB-KW"/>
</dbReference>
<keyword evidence="5" id="KW-0067">ATP-binding</keyword>
<keyword evidence="10" id="KW-1185">Reference proteome</keyword>
<evidence type="ECO:0000256" key="8">
    <source>
        <dbReference type="SAM" id="MobiDB-lite"/>
    </source>
</evidence>
<keyword evidence="6" id="KW-0238">DNA-binding</keyword>
<dbReference type="GO" id="GO:0005524">
    <property type="term" value="F:ATP binding"/>
    <property type="evidence" value="ECO:0007669"/>
    <property type="project" value="UniProtKB-KW"/>
</dbReference>
<evidence type="ECO:0000256" key="7">
    <source>
        <dbReference type="ARBA" id="ARBA00023242"/>
    </source>
</evidence>
<name>A0A835DJ67_TETSI</name>
<comment type="caution">
    <text evidence="9">The sequence shown here is derived from an EMBL/GenBank/DDBJ whole genome shotgun (WGS) entry which is preliminary data.</text>
</comment>